<organism evidence="1 2">
    <name type="scientific">Phyllobacterium trifolii</name>
    <dbReference type="NCBI Taxonomy" id="300193"/>
    <lineage>
        <taxon>Bacteria</taxon>
        <taxon>Pseudomonadati</taxon>
        <taxon>Pseudomonadota</taxon>
        <taxon>Alphaproteobacteria</taxon>
        <taxon>Hyphomicrobiales</taxon>
        <taxon>Phyllobacteriaceae</taxon>
        <taxon>Phyllobacterium</taxon>
    </lineage>
</organism>
<keyword evidence="2" id="KW-1185">Reference proteome</keyword>
<name>A0A839UEP4_9HYPH</name>
<comment type="caution">
    <text evidence="1">The sequence shown here is derived from an EMBL/GenBank/DDBJ whole genome shotgun (WGS) entry which is preliminary data.</text>
</comment>
<protein>
    <submittedName>
        <fullName evidence="1">Uncharacterized protein</fullName>
    </submittedName>
</protein>
<evidence type="ECO:0000313" key="1">
    <source>
        <dbReference type="EMBL" id="MBB3147322.1"/>
    </source>
</evidence>
<dbReference type="AlphaFoldDB" id="A0A839UEP4"/>
<dbReference type="Proteomes" id="UP000554520">
    <property type="component" value="Unassembled WGS sequence"/>
</dbReference>
<proteinExistence type="predicted"/>
<reference evidence="1 2" key="1">
    <citation type="submission" date="2020-08" db="EMBL/GenBank/DDBJ databases">
        <title>Genomic Encyclopedia of Type Strains, Phase III (KMG-III): the genomes of soil and plant-associated and newly described type strains.</title>
        <authorList>
            <person name="Whitman W."/>
        </authorList>
    </citation>
    <scope>NUCLEOTIDE SEQUENCE [LARGE SCALE GENOMIC DNA]</scope>
    <source>
        <strain evidence="1 2">CECT 7015</strain>
    </source>
</reference>
<sequence>MESNFNTEVKLGLQEIADFATFEPFHTLLNELYELPEHLRHEFVELALLDPSGYITKNRRVN</sequence>
<dbReference type="EMBL" id="JACHXN010000011">
    <property type="protein sequence ID" value="MBB3147322.1"/>
    <property type="molecule type" value="Genomic_DNA"/>
</dbReference>
<evidence type="ECO:0000313" key="2">
    <source>
        <dbReference type="Proteomes" id="UP000554520"/>
    </source>
</evidence>
<accession>A0A839UEP4</accession>
<gene>
    <name evidence="1" type="ORF">FHS21_003738</name>
</gene>